<dbReference type="STRING" id="45351.A7RT34"/>
<dbReference type="CDD" id="cd05382">
    <property type="entry name" value="CAP_GAPR1-like"/>
    <property type="match status" value="1"/>
</dbReference>
<name>A7RT34_NEMVE</name>
<keyword evidence="3" id="KW-1185">Reference proteome</keyword>
<dbReference type="HOGENOM" id="CLU_035730_9_4_1"/>
<dbReference type="InterPro" id="IPR035940">
    <property type="entry name" value="CAP_sf"/>
</dbReference>
<dbReference type="FunFam" id="3.40.33.10:FF:000002">
    <property type="entry name" value="Golgi-associated plant pathogenesis-related protein 1"/>
    <property type="match status" value="1"/>
</dbReference>
<dbReference type="Gene3D" id="3.40.33.10">
    <property type="entry name" value="CAP"/>
    <property type="match status" value="1"/>
</dbReference>
<sequence>MAEPNSENEALQLHNNLRAIHGSQPMRLNKEMSDAATDWAKKMASQHKLIHSPLQARLDEGENLLMACNRKGEFPVSNVVKSWYDEVCAPGYDFPQGRGQGGTGHFTQVVWNASVELGIGKATTTKNGTSCTFYVARYKPAGNH</sequence>
<evidence type="ECO:0000313" key="2">
    <source>
        <dbReference type="EMBL" id="EDO45388.1"/>
    </source>
</evidence>
<dbReference type="OrthoDB" id="337038at2759"/>
<dbReference type="AlphaFoldDB" id="A7RT34"/>
<evidence type="ECO:0000313" key="3">
    <source>
        <dbReference type="Proteomes" id="UP000001593"/>
    </source>
</evidence>
<dbReference type="PRINTS" id="PR00837">
    <property type="entry name" value="V5TPXLIKE"/>
</dbReference>
<dbReference type="InterPro" id="IPR034113">
    <property type="entry name" value="SCP_GAPR1-like"/>
</dbReference>
<protein>
    <recommendedName>
        <fullName evidence="1">SCP domain-containing protein</fullName>
    </recommendedName>
</protein>
<dbReference type="SUPFAM" id="SSF55797">
    <property type="entry name" value="PR-1-like"/>
    <property type="match status" value="1"/>
</dbReference>
<dbReference type="SMART" id="SM00198">
    <property type="entry name" value="SCP"/>
    <property type="match status" value="1"/>
</dbReference>
<organism evidence="2 3">
    <name type="scientific">Nematostella vectensis</name>
    <name type="common">Starlet sea anemone</name>
    <dbReference type="NCBI Taxonomy" id="45351"/>
    <lineage>
        <taxon>Eukaryota</taxon>
        <taxon>Metazoa</taxon>
        <taxon>Cnidaria</taxon>
        <taxon>Anthozoa</taxon>
        <taxon>Hexacorallia</taxon>
        <taxon>Actiniaria</taxon>
        <taxon>Edwardsiidae</taxon>
        <taxon>Nematostella</taxon>
    </lineage>
</organism>
<dbReference type="Proteomes" id="UP000001593">
    <property type="component" value="Unassembled WGS sequence"/>
</dbReference>
<evidence type="ECO:0000259" key="1">
    <source>
        <dbReference type="SMART" id="SM00198"/>
    </source>
</evidence>
<gene>
    <name evidence="2" type="ORF">NEMVEDRAFT_v1g92319</name>
</gene>
<accession>A7RT34</accession>
<dbReference type="PROSITE" id="PS01009">
    <property type="entry name" value="CRISP_1"/>
    <property type="match status" value="1"/>
</dbReference>
<feature type="non-terminal residue" evidence="2">
    <location>
        <position position="1"/>
    </location>
</feature>
<proteinExistence type="predicted"/>
<dbReference type="EMBL" id="DS469536">
    <property type="protein sequence ID" value="EDO45388.1"/>
    <property type="molecule type" value="Genomic_DNA"/>
</dbReference>
<dbReference type="KEGG" id="nve:5517384"/>
<dbReference type="GO" id="GO:0005615">
    <property type="term" value="C:extracellular space"/>
    <property type="evidence" value="ECO:0000318"/>
    <property type="project" value="GO_Central"/>
</dbReference>
<dbReference type="Pfam" id="PF00188">
    <property type="entry name" value="CAP"/>
    <property type="match status" value="1"/>
</dbReference>
<dbReference type="InParanoid" id="A7RT34"/>
<dbReference type="PhylomeDB" id="A7RT34"/>
<dbReference type="InterPro" id="IPR001283">
    <property type="entry name" value="CRISP-related"/>
</dbReference>
<dbReference type="PANTHER" id="PTHR10334">
    <property type="entry name" value="CYSTEINE-RICH SECRETORY PROTEIN-RELATED"/>
    <property type="match status" value="1"/>
</dbReference>
<dbReference type="OMA" id="YDEVCAP"/>
<dbReference type="InterPro" id="IPR014044">
    <property type="entry name" value="CAP_dom"/>
</dbReference>
<feature type="domain" description="SCP" evidence="1">
    <location>
        <begin position="5"/>
        <end position="143"/>
    </location>
</feature>
<dbReference type="InterPro" id="IPR018244">
    <property type="entry name" value="Allrgn_V5/Tpx1_CS"/>
</dbReference>
<dbReference type="eggNOG" id="KOG3017">
    <property type="taxonomic scope" value="Eukaryota"/>
</dbReference>
<reference evidence="2 3" key="1">
    <citation type="journal article" date="2007" name="Science">
        <title>Sea anemone genome reveals ancestral eumetazoan gene repertoire and genomic organization.</title>
        <authorList>
            <person name="Putnam N.H."/>
            <person name="Srivastava M."/>
            <person name="Hellsten U."/>
            <person name="Dirks B."/>
            <person name="Chapman J."/>
            <person name="Salamov A."/>
            <person name="Terry A."/>
            <person name="Shapiro H."/>
            <person name="Lindquist E."/>
            <person name="Kapitonov V.V."/>
            <person name="Jurka J."/>
            <person name="Genikhovich G."/>
            <person name="Grigoriev I.V."/>
            <person name="Lucas S.M."/>
            <person name="Steele R.E."/>
            <person name="Finnerty J.R."/>
            <person name="Technau U."/>
            <person name="Martindale M.Q."/>
            <person name="Rokhsar D.S."/>
        </authorList>
    </citation>
    <scope>NUCLEOTIDE SEQUENCE [LARGE SCALE GENOMIC DNA]</scope>
    <source>
        <strain evidence="3">CH2 X CH6</strain>
    </source>
</reference>